<feature type="compositionally biased region" description="Low complexity" evidence="1">
    <location>
        <begin position="20"/>
        <end position="30"/>
    </location>
</feature>
<dbReference type="EMBL" id="PNBA02000015">
    <property type="protein sequence ID" value="KAG6399827.1"/>
    <property type="molecule type" value="Genomic_DNA"/>
</dbReference>
<evidence type="ECO:0000256" key="1">
    <source>
        <dbReference type="SAM" id="MobiDB-lite"/>
    </source>
</evidence>
<protein>
    <submittedName>
        <fullName evidence="2">Uncharacterized protein</fullName>
    </submittedName>
</protein>
<reference evidence="2" key="1">
    <citation type="submission" date="2018-01" db="EMBL/GenBank/DDBJ databases">
        <authorList>
            <person name="Mao J.F."/>
        </authorList>
    </citation>
    <scope>NUCLEOTIDE SEQUENCE</scope>
    <source>
        <strain evidence="2">Huo1</strain>
        <tissue evidence="2">Leaf</tissue>
    </source>
</reference>
<organism evidence="2">
    <name type="scientific">Salvia splendens</name>
    <name type="common">Scarlet sage</name>
    <dbReference type="NCBI Taxonomy" id="180675"/>
    <lineage>
        <taxon>Eukaryota</taxon>
        <taxon>Viridiplantae</taxon>
        <taxon>Streptophyta</taxon>
        <taxon>Embryophyta</taxon>
        <taxon>Tracheophyta</taxon>
        <taxon>Spermatophyta</taxon>
        <taxon>Magnoliopsida</taxon>
        <taxon>eudicotyledons</taxon>
        <taxon>Gunneridae</taxon>
        <taxon>Pentapetalae</taxon>
        <taxon>asterids</taxon>
        <taxon>lamiids</taxon>
        <taxon>Lamiales</taxon>
        <taxon>Lamiaceae</taxon>
        <taxon>Nepetoideae</taxon>
        <taxon>Mentheae</taxon>
        <taxon>Salviinae</taxon>
        <taxon>Salvia</taxon>
        <taxon>Salvia subgen. Calosphace</taxon>
        <taxon>core Calosphace</taxon>
    </lineage>
</organism>
<dbReference type="Proteomes" id="UP000298416">
    <property type="component" value="Unassembled WGS sequence"/>
</dbReference>
<feature type="compositionally biased region" description="Basic and acidic residues" evidence="1">
    <location>
        <begin position="1"/>
        <end position="18"/>
    </location>
</feature>
<evidence type="ECO:0000313" key="3">
    <source>
        <dbReference type="Proteomes" id="UP000298416"/>
    </source>
</evidence>
<name>A0A8X8ZCN7_SALSN</name>
<sequence>MKLKLVEYDPLSSEDKVNRSSTSGSSISEVGESKFMEGVRRQEDNEGVDASLSNVLVAYKSYKGATSEAKSALVYTWKT</sequence>
<reference evidence="2" key="2">
    <citation type="submission" date="2020-08" db="EMBL/GenBank/DDBJ databases">
        <title>Plant Genome Project.</title>
        <authorList>
            <person name="Zhang R.-G."/>
        </authorList>
    </citation>
    <scope>NUCLEOTIDE SEQUENCE</scope>
    <source>
        <strain evidence="2">Huo1</strain>
        <tissue evidence="2">Leaf</tissue>
    </source>
</reference>
<comment type="caution">
    <text evidence="2">The sequence shown here is derived from an EMBL/GenBank/DDBJ whole genome shotgun (WGS) entry which is preliminary data.</text>
</comment>
<feature type="region of interest" description="Disordered" evidence="1">
    <location>
        <begin position="1"/>
        <end position="35"/>
    </location>
</feature>
<proteinExistence type="predicted"/>
<gene>
    <name evidence="2" type="ORF">SASPL_141312</name>
</gene>
<accession>A0A8X8ZCN7</accession>
<dbReference type="AlphaFoldDB" id="A0A8X8ZCN7"/>
<keyword evidence="3" id="KW-1185">Reference proteome</keyword>
<evidence type="ECO:0000313" key="2">
    <source>
        <dbReference type="EMBL" id="KAG6399827.1"/>
    </source>
</evidence>